<evidence type="ECO:0000313" key="8">
    <source>
        <dbReference type="EMBL" id="EDR05210.1"/>
    </source>
</evidence>
<dbReference type="EMBL" id="DS547114">
    <property type="protein sequence ID" value="EDR05210.1"/>
    <property type="molecule type" value="Genomic_DNA"/>
</dbReference>
<dbReference type="GO" id="GO:0005524">
    <property type="term" value="F:ATP binding"/>
    <property type="evidence" value="ECO:0007669"/>
    <property type="project" value="UniProtKB-KW"/>
</dbReference>
<evidence type="ECO:0000256" key="5">
    <source>
        <dbReference type="ARBA" id="ARBA00022840"/>
    </source>
</evidence>
<dbReference type="CDD" id="cd04515">
    <property type="entry name" value="Alpha_kinase"/>
    <property type="match status" value="1"/>
</dbReference>
<dbReference type="Proteomes" id="UP000001194">
    <property type="component" value="Unassembled WGS sequence"/>
</dbReference>
<feature type="region of interest" description="Disordered" evidence="6">
    <location>
        <begin position="592"/>
        <end position="632"/>
    </location>
</feature>
<dbReference type="PANTHER" id="PTHR45992">
    <property type="entry name" value="EUKARYOTIC ELONGATION FACTOR 2 KINASE-RELATED"/>
    <property type="match status" value="1"/>
</dbReference>
<keyword evidence="4" id="KW-0418">Kinase</keyword>
<dbReference type="EMBL" id="DS547114">
    <property type="protein sequence ID" value="EDR05216.1"/>
    <property type="molecule type" value="Genomic_DNA"/>
</dbReference>
<evidence type="ECO:0000313" key="10">
    <source>
        <dbReference type="Proteomes" id="UP000001194"/>
    </source>
</evidence>
<feature type="compositionally biased region" description="Low complexity" evidence="6">
    <location>
        <begin position="598"/>
        <end position="607"/>
    </location>
</feature>
<evidence type="ECO:0000259" key="7">
    <source>
        <dbReference type="PROSITE" id="PS51158"/>
    </source>
</evidence>
<dbReference type="SUPFAM" id="SSF56112">
    <property type="entry name" value="Protein kinase-like (PK-like)"/>
    <property type="match status" value="1"/>
</dbReference>
<dbReference type="KEGG" id="lbc:LACBIDRAFT_329869"/>
<reference evidence="8 10" key="1">
    <citation type="journal article" date="2008" name="Nature">
        <title>The genome of Laccaria bicolor provides insights into mycorrhizal symbiosis.</title>
        <authorList>
            <person name="Martin F."/>
            <person name="Aerts A."/>
            <person name="Ahren D."/>
            <person name="Brun A."/>
            <person name="Danchin E.G.J."/>
            <person name="Duchaussoy F."/>
            <person name="Gibon J."/>
            <person name="Kohler A."/>
            <person name="Lindquist E."/>
            <person name="Pereda V."/>
            <person name="Salamov A."/>
            <person name="Shapiro H.J."/>
            <person name="Wuyts J."/>
            <person name="Blaudez D."/>
            <person name="Buee M."/>
            <person name="Brokstein P."/>
            <person name="Canbaeck B."/>
            <person name="Cohen D."/>
            <person name="Courty P.E."/>
            <person name="Coutinho P.M."/>
            <person name="Delaruelle C."/>
            <person name="Detter J.C."/>
            <person name="Deveau A."/>
            <person name="DiFazio S."/>
            <person name="Duplessis S."/>
            <person name="Fraissinet-Tachet L."/>
            <person name="Lucic E."/>
            <person name="Frey-Klett P."/>
            <person name="Fourrey C."/>
            <person name="Feussner I."/>
            <person name="Gay G."/>
            <person name="Grimwood J."/>
            <person name="Hoegger P.J."/>
            <person name="Jain P."/>
            <person name="Kilaru S."/>
            <person name="Labbe J."/>
            <person name="Lin Y.C."/>
            <person name="Legue V."/>
            <person name="Le Tacon F."/>
            <person name="Marmeisse R."/>
            <person name="Melayah D."/>
            <person name="Montanini B."/>
            <person name="Muratet M."/>
            <person name="Nehls U."/>
            <person name="Niculita-Hirzel H."/>
            <person name="Oudot-Le Secq M.P."/>
            <person name="Peter M."/>
            <person name="Quesneville H."/>
            <person name="Rajashekar B."/>
            <person name="Reich M."/>
            <person name="Rouhier N."/>
            <person name="Schmutz J."/>
            <person name="Yin T."/>
            <person name="Chalot M."/>
            <person name="Henrissat B."/>
            <person name="Kuees U."/>
            <person name="Lucas S."/>
            <person name="Van de Peer Y."/>
            <person name="Podila G.K."/>
            <person name="Polle A."/>
            <person name="Pukkila P.J."/>
            <person name="Richardson P.M."/>
            <person name="Rouze P."/>
            <person name="Sanders I.R."/>
            <person name="Stajich J.E."/>
            <person name="Tunlid A."/>
            <person name="Tuskan G."/>
            <person name="Grigoriev I.V."/>
        </authorList>
    </citation>
    <scope>NUCLEOTIDE SEQUENCE [LARGE SCALE GENOMIC DNA]</scope>
    <source>
        <strain evidence="10">S238N-H82 / ATCC MYA-4686</strain>
    </source>
</reference>
<keyword evidence="3" id="KW-0547">Nucleotide-binding</keyword>
<dbReference type="PROSITE" id="PS51158">
    <property type="entry name" value="ALPHA_KINASE"/>
    <property type="match status" value="1"/>
</dbReference>
<keyword evidence="2" id="KW-0808">Transferase</keyword>
<dbReference type="GeneID" id="6079768"/>
<dbReference type="KEGG" id="lbc:LACBIDRAFT_329879"/>
<proteinExistence type="predicted"/>
<sequence>MSFGNGSNASSVASQGATCLSRSLDKLKPVGLLPAWRKGLLSKVLPFGLSSNGDNTHMSLTESQVSGPLGPSSVVNQPASSQRRPGQPVSLNEQAQMRVAALRGRIQGRQNRTGVEFGTGNTTGSLLHHEHGGGEPGEAKLIVGWQARSNHNGKIDGDLGGQVKKYAMSRFMPDIKAEIVETINIEWVKSRKHPLLPEEVSFRWSGNRTLDPHTAALTAQEFYNHYNTPSESNAALKVDQIPTFFKSNVKKQKGPMIFFDMYIDWKAWNTRVNPDAAKKKRGRNDSVASIPSSKASKQPRMSSGMESMASLFSPNARASASRQSAQNADYVTLRKFVCFADVVAGSSEILDVHKTVSGLLKSTPFARGAMKLAFDLHLEDGSQLVAKRFFRVTSSDMDDDQLGAVDPDVQKEAIENEAHRLAEGQWFLKEFYTLCSTQAKVSVDKAIQFSSAFVGEETDSSESSFASGLREGPSSLNKVYWLVEPKRPSTVTKFSGTLSHQMNRKDLQSLTIAAFAHFVYLKSKATRVFADIQGTTTNVKGKDTMVLFDVMTHSPAGDTGIGDFGPDGIASFLDDHRCGSICQGLGLHRQVPQAAGDSGSECSSSLSGEEEEELEDNGNKRAGPVDDEAQPF</sequence>
<dbReference type="SMART" id="SM00811">
    <property type="entry name" value="Alpha_kinase"/>
    <property type="match status" value="1"/>
</dbReference>
<dbReference type="InterPro" id="IPR051852">
    <property type="entry name" value="Alpha-type_PK"/>
</dbReference>
<organism evidence="10">
    <name type="scientific">Laccaria bicolor (strain S238N-H82 / ATCC MYA-4686)</name>
    <name type="common">Bicoloured deceiver</name>
    <name type="synonym">Laccaria laccata var. bicolor</name>
    <dbReference type="NCBI Taxonomy" id="486041"/>
    <lineage>
        <taxon>Eukaryota</taxon>
        <taxon>Fungi</taxon>
        <taxon>Dikarya</taxon>
        <taxon>Basidiomycota</taxon>
        <taxon>Agaricomycotina</taxon>
        <taxon>Agaricomycetes</taxon>
        <taxon>Agaricomycetidae</taxon>
        <taxon>Agaricales</taxon>
        <taxon>Agaricineae</taxon>
        <taxon>Hydnangiaceae</taxon>
        <taxon>Laccaria</taxon>
    </lineage>
</organism>
<keyword evidence="10" id="KW-1185">Reference proteome</keyword>
<feature type="compositionally biased region" description="Polar residues" evidence="6">
    <location>
        <begin position="56"/>
        <end position="66"/>
    </location>
</feature>
<feature type="domain" description="Alpha-type protein kinase" evidence="7">
    <location>
        <begin position="341"/>
        <end position="590"/>
    </location>
</feature>
<dbReference type="RefSeq" id="XP_001884181.1">
    <property type="nucleotide sequence ID" value="XM_001884146.1"/>
</dbReference>
<dbReference type="InterPro" id="IPR004166">
    <property type="entry name" value="a-kinase_dom"/>
</dbReference>
<feature type="region of interest" description="Disordered" evidence="6">
    <location>
        <begin position="56"/>
        <end position="92"/>
    </location>
</feature>
<evidence type="ECO:0000256" key="3">
    <source>
        <dbReference type="ARBA" id="ARBA00022741"/>
    </source>
</evidence>
<dbReference type="RefSeq" id="XP_001884175.1">
    <property type="nucleotide sequence ID" value="XM_001884140.1"/>
</dbReference>
<feature type="region of interest" description="Disordered" evidence="6">
    <location>
        <begin position="276"/>
        <end position="308"/>
    </location>
</feature>
<evidence type="ECO:0000256" key="2">
    <source>
        <dbReference type="ARBA" id="ARBA00022679"/>
    </source>
</evidence>
<protein>
    <submittedName>
        <fullName evidence="8">Predicted protein</fullName>
    </submittedName>
</protein>
<gene>
    <name evidence="8" type="ORF">LACBIDRAFT_329869</name>
    <name evidence="9" type="ORF">LACBIDRAFT_329879</name>
</gene>
<name>B0DJH8_LACBS</name>
<dbReference type="InterPro" id="IPR011009">
    <property type="entry name" value="Kinase-like_dom_sf"/>
</dbReference>
<evidence type="ECO:0000256" key="6">
    <source>
        <dbReference type="SAM" id="MobiDB-lite"/>
    </source>
</evidence>
<keyword evidence="1" id="KW-0723">Serine/threonine-protein kinase</keyword>
<keyword evidence="5" id="KW-0067">ATP-binding</keyword>
<evidence type="ECO:0000313" key="9">
    <source>
        <dbReference type="EMBL" id="EDR05216.1"/>
    </source>
</evidence>
<dbReference type="HOGENOM" id="CLU_032408_0_0_1"/>
<feature type="compositionally biased region" description="Polar residues" evidence="6">
    <location>
        <begin position="73"/>
        <end position="92"/>
    </location>
</feature>
<dbReference type="OrthoDB" id="2744370at2759"/>
<evidence type="ECO:0000256" key="1">
    <source>
        <dbReference type="ARBA" id="ARBA00022527"/>
    </source>
</evidence>
<accession>B0DJH8</accession>
<dbReference type="Pfam" id="PF02816">
    <property type="entry name" value="Alpha_kinase"/>
    <property type="match status" value="1"/>
</dbReference>
<dbReference type="InParanoid" id="B0DJH8"/>
<dbReference type="GO" id="GO:0004674">
    <property type="term" value="F:protein serine/threonine kinase activity"/>
    <property type="evidence" value="ECO:0007669"/>
    <property type="project" value="UniProtKB-KW"/>
</dbReference>
<feature type="compositionally biased region" description="Polar residues" evidence="6">
    <location>
        <begin position="286"/>
        <end position="308"/>
    </location>
</feature>
<dbReference type="AlphaFoldDB" id="B0DJH8"/>
<dbReference type="GeneID" id="6079863"/>
<evidence type="ECO:0000256" key="4">
    <source>
        <dbReference type="ARBA" id="ARBA00022777"/>
    </source>
</evidence>
<dbReference type="Gene3D" id="3.20.200.10">
    <property type="entry name" value="MHCK/EF2 kinase"/>
    <property type="match status" value="1"/>
</dbReference>